<dbReference type="EMBL" id="KQ997000">
    <property type="protein sequence ID" value="KZV44427.1"/>
    <property type="molecule type" value="Genomic_DNA"/>
</dbReference>
<dbReference type="PROSITE" id="PS00036">
    <property type="entry name" value="BZIP_BASIC"/>
    <property type="match status" value="1"/>
</dbReference>
<dbReference type="InterPro" id="IPR004827">
    <property type="entry name" value="bZIP"/>
</dbReference>
<feature type="domain" description="BZIP" evidence="5">
    <location>
        <begin position="202"/>
        <end position="217"/>
    </location>
</feature>
<sequence>MGIQTMNSHVSGSGQQSHVRHPLARKSSWFRLTLNELENHLGDLGKPLGCMNLDELLKNVLTAEARHSSGMDPSSTSPAASLQRQASLSLVRAFTGKTVNEVWRDIQQGYNRRNLESMSGLERGQTLGETTLEDFLVEAGMCVADASLETAMSLDSALVSHHFPTQIRLSPSASIDTWSDTPMPGQRRDSTDLEKTIERRLRRKIKNRESAARSRARKQAGF</sequence>
<dbReference type="PANTHER" id="PTHR22952">
    <property type="entry name" value="CAMP-RESPONSE ELEMENT BINDING PROTEIN-RELATED"/>
    <property type="match status" value="1"/>
</dbReference>
<protein>
    <submittedName>
        <fullName evidence="6">ABA-responsive element binding protein 3 isoform 1</fullName>
    </submittedName>
</protein>
<name>A0A2Z7CEY4_9LAMI</name>
<dbReference type="GO" id="GO:0005634">
    <property type="term" value="C:nucleus"/>
    <property type="evidence" value="ECO:0007669"/>
    <property type="project" value="UniProtKB-SubCell"/>
</dbReference>
<feature type="compositionally biased region" description="Polar residues" evidence="4">
    <location>
        <begin position="1"/>
        <end position="17"/>
    </location>
</feature>
<evidence type="ECO:0000256" key="1">
    <source>
        <dbReference type="ARBA" id="ARBA00004123"/>
    </source>
</evidence>
<dbReference type="InterPro" id="IPR043452">
    <property type="entry name" value="BZIP46-like"/>
</dbReference>
<gene>
    <name evidence="6" type="ORF">F511_19328</name>
</gene>
<feature type="compositionally biased region" description="Basic and acidic residues" evidence="4">
    <location>
        <begin position="186"/>
        <end position="199"/>
    </location>
</feature>
<feature type="region of interest" description="Disordered" evidence="4">
    <location>
        <begin position="173"/>
        <end position="222"/>
    </location>
</feature>
<dbReference type="OrthoDB" id="644067at2759"/>
<feature type="region of interest" description="Disordered" evidence="4">
    <location>
        <begin position="1"/>
        <end position="21"/>
    </location>
</feature>
<dbReference type="PANTHER" id="PTHR22952:SF390">
    <property type="entry name" value="ABSCISIC ACID-INSENSITIVE 5-LIKE PROTEIN 2"/>
    <property type="match status" value="1"/>
</dbReference>
<accession>A0A2Z7CEY4</accession>
<evidence type="ECO:0000259" key="5">
    <source>
        <dbReference type="PROSITE" id="PS00036"/>
    </source>
</evidence>
<comment type="subcellular location">
    <subcellularLocation>
        <location evidence="1">Nucleus</location>
    </subcellularLocation>
</comment>
<dbReference type="AlphaFoldDB" id="A0A2Z7CEY4"/>
<proteinExistence type="predicted"/>
<dbReference type="GO" id="GO:0003700">
    <property type="term" value="F:DNA-binding transcription factor activity"/>
    <property type="evidence" value="ECO:0007669"/>
    <property type="project" value="InterPro"/>
</dbReference>
<reference evidence="6 7" key="1">
    <citation type="journal article" date="2015" name="Proc. Natl. Acad. Sci. U.S.A.">
        <title>The resurrection genome of Boea hygrometrica: A blueprint for survival of dehydration.</title>
        <authorList>
            <person name="Xiao L."/>
            <person name="Yang G."/>
            <person name="Zhang L."/>
            <person name="Yang X."/>
            <person name="Zhao S."/>
            <person name="Ji Z."/>
            <person name="Zhou Q."/>
            <person name="Hu M."/>
            <person name="Wang Y."/>
            <person name="Chen M."/>
            <person name="Xu Y."/>
            <person name="Jin H."/>
            <person name="Xiao X."/>
            <person name="Hu G."/>
            <person name="Bao F."/>
            <person name="Hu Y."/>
            <person name="Wan P."/>
            <person name="Li L."/>
            <person name="Deng X."/>
            <person name="Kuang T."/>
            <person name="Xiang C."/>
            <person name="Zhu J.K."/>
            <person name="Oliver M.J."/>
            <person name="He Y."/>
        </authorList>
    </citation>
    <scope>NUCLEOTIDE SEQUENCE [LARGE SCALE GENOMIC DNA]</scope>
    <source>
        <strain evidence="7">cv. XS01</strain>
    </source>
</reference>
<keyword evidence="3" id="KW-0539">Nucleus</keyword>
<evidence type="ECO:0000313" key="6">
    <source>
        <dbReference type="EMBL" id="KZV44427.1"/>
    </source>
</evidence>
<dbReference type="GO" id="GO:0003677">
    <property type="term" value="F:DNA binding"/>
    <property type="evidence" value="ECO:0007669"/>
    <property type="project" value="UniProtKB-KW"/>
</dbReference>
<keyword evidence="7" id="KW-1185">Reference proteome</keyword>
<organism evidence="6 7">
    <name type="scientific">Dorcoceras hygrometricum</name>
    <dbReference type="NCBI Taxonomy" id="472368"/>
    <lineage>
        <taxon>Eukaryota</taxon>
        <taxon>Viridiplantae</taxon>
        <taxon>Streptophyta</taxon>
        <taxon>Embryophyta</taxon>
        <taxon>Tracheophyta</taxon>
        <taxon>Spermatophyta</taxon>
        <taxon>Magnoliopsida</taxon>
        <taxon>eudicotyledons</taxon>
        <taxon>Gunneridae</taxon>
        <taxon>Pentapetalae</taxon>
        <taxon>asterids</taxon>
        <taxon>lamiids</taxon>
        <taxon>Lamiales</taxon>
        <taxon>Gesneriaceae</taxon>
        <taxon>Didymocarpoideae</taxon>
        <taxon>Trichosporeae</taxon>
        <taxon>Loxocarpinae</taxon>
        <taxon>Dorcoceras</taxon>
    </lineage>
</organism>
<evidence type="ECO:0000256" key="3">
    <source>
        <dbReference type="ARBA" id="ARBA00023242"/>
    </source>
</evidence>
<dbReference type="GO" id="GO:0045893">
    <property type="term" value="P:positive regulation of DNA-templated transcription"/>
    <property type="evidence" value="ECO:0007669"/>
    <property type="project" value="InterPro"/>
</dbReference>
<evidence type="ECO:0000256" key="2">
    <source>
        <dbReference type="ARBA" id="ARBA00023125"/>
    </source>
</evidence>
<evidence type="ECO:0000256" key="4">
    <source>
        <dbReference type="SAM" id="MobiDB-lite"/>
    </source>
</evidence>
<keyword evidence="2" id="KW-0238">DNA-binding</keyword>
<evidence type="ECO:0000313" key="7">
    <source>
        <dbReference type="Proteomes" id="UP000250235"/>
    </source>
</evidence>
<dbReference type="Proteomes" id="UP000250235">
    <property type="component" value="Unassembled WGS sequence"/>
</dbReference>